<dbReference type="EMBL" id="CP072648">
    <property type="protein sequence ID" value="QUW03168.1"/>
    <property type="molecule type" value="Genomic_DNA"/>
</dbReference>
<feature type="compositionally biased region" description="Basic and acidic residues" evidence="1">
    <location>
        <begin position="1"/>
        <end position="16"/>
    </location>
</feature>
<keyword evidence="3" id="KW-1185">Reference proteome</keyword>
<dbReference type="Proteomes" id="UP000676506">
    <property type="component" value="Chromosome 1"/>
</dbReference>
<dbReference type="SUPFAM" id="SSF64182">
    <property type="entry name" value="DHH phosphoesterases"/>
    <property type="match status" value="1"/>
</dbReference>
<feature type="region of interest" description="Disordered" evidence="1">
    <location>
        <begin position="1"/>
        <end position="62"/>
    </location>
</feature>
<dbReference type="InterPro" id="IPR038763">
    <property type="entry name" value="DHH_sf"/>
</dbReference>
<accession>A0ABX8B8F8</accession>
<evidence type="ECO:0000313" key="2">
    <source>
        <dbReference type="EMBL" id="QUW03168.1"/>
    </source>
</evidence>
<evidence type="ECO:0000256" key="1">
    <source>
        <dbReference type="SAM" id="MobiDB-lite"/>
    </source>
</evidence>
<reference evidence="2 3" key="1">
    <citation type="submission" date="2021-03" db="EMBL/GenBank/DDBJ databases">
        <title>Genomic and phenotypic characterization of Chloracidobacterium isolates provides evidence for multiple species.</title>
        <authorList>
            <person name="Saini M.K."/>
            <person name="Costas A.M.G."/>
            <person name="Tank M."/>
            <person name="Bryant D.A."/>
        </authorList>
    </citation>
    <scope>NUCLEOTIDE SEQUENCE [LARGE SCALE GENOMIC DNA]</scope>
    <source>
        <strain evidence="2 3">BV2-C</strain>
    </source>
</reference>
<dbReference type="PANTHER" id="PTHR47618">
    <property type="entry name" value="BIFUNCTIONAL OLIGORIBONUCLEASE AND PAP PHOSPHATASE NRNA"/>
    <property type="match status" value="1"/>
</dbReference>
<proteinExistence type="predicted"/>
<dbReference type="RefSeq" id="WP_211429059.1">
    <property type="nucleotide sequence ID" value="NZ_CP072648.1"/>
</dbReference>
<sequence>MSREKSAAAGRDKTALDKGTPAEGSMTGMPTVSVAESTVAQREAKEHTNGLGSSPDGRLVPDSRPVVELKATLDAHRGERHIVAIQNFPDPDAIASALAHQMIASNFNITVDIVYDGFISHQENLALVQLLQIELLHYDPTIDLSQYQASIFIDNQGTTTTLTSKLREAGVKPLVIVDHHERQGLIEAVFTDIRKVGATATIYAEYLRDAFPLEKSNPQHVRLATALMHAIRTETNGMIRARESDFQSAGYLSQFIDPTLLNEILNVKRSKRAIDIINLALEKRIVRDNYSIAGVGYVRYEDRDAIPQAADFLLTEENIHTAVVYGIITKEGEREVIIGSLRTSKVTLNPDQFLKSALGRDTAGHYYGGGKHEAGGFEIPIGFLSGTYDEDFMRSKWKIYDAMVKRKLLEKIGVIENQPTTSALRPPSVLPERPEE</sequence>
<dbReference type="Gene3D" id="3.90.1640.10">
    <property type="entry name" value="inorganic pyrophosphatase (n-terminal core)"/>
    <property type="match status" value="1"/>
</dbReference>
<feature type="compositionally biased region" description="Polar residues" evidence="1">
    <location>
        <begin position="28"/>
        <end position="40"/>
    </location>
</feature>
<protein>
    <submittedName>
        <fullName evidence="2">Bifunctional oligoribonuclease/PAP phosphatase NrnA</fullName>
    </submittedName>
</protein>
<name>A0ABX8B8F8_9BACT</name>
<dbReference type="PANTHER" id="PTHR47618:SF1">
    <property type="entry name" value="BIFUNCTIONAL OLIGORIBONUCLEASE AND PAP PHOSPHATASE NRNA"/>
    <property type="match status" value="1"/>
</dbReference>
<organism evidence="2 3">
    <name type="scientific">Chloracidobacterium validum</name>
    <dbReference type="NCBI Taxonomy" id="2821543"/>
    <lineage>
        <taxon>Bacteria</taxon>
        <taxon>Pseudomonadati</taxon>
        <taxon>Acidobacteriota</taxon>
        <taxon>Terriglobia</taxon>
        <taxon>Terriglobales</taxon>
        <taxon>Acidobacteriaceae</taxon>
        <taxon>Chloracidobacterium</taxon>
    </lineage>
</organism>
<gene>
    <name evidence="2" type="ORF">J8C06_01620</name>
</gene>
<evidence type="ECO:0000313" key="3">
    <source>
        <dbReference type="Proteomes" id="UP000676506"/>
    </source>
</evidence>
<dbReference type="InterPro" id="IPR051319">
    <property type="entry name" value="Oligoribo/pAp-PDE_c-di-AMP_PDE"/>
</dbReference>